<name>A0A1F5S4E0_9BACT</name>
<sequence length="92" mass="10297">MPAGRAGEGGFKMEKQLFFAKKIKPGWDGPHRRTRRVAYHCACGRVEGVDSDGDWRDGVSPIHDEILAANGETNPERLDKVLAFFGWEGHRC</sequence>
<comment type="caution">
    <text evidence="1">The sequence shown here is derived from an EMBL/GenBank/DDBJ whole genome shotgun (WGS) entry which is preliminary data.</text>
</comment>
<proteinExistence type="predicted"/>
<dbReference type="Proteomes" id="UP000178323">
    <property type="component" value="Unassembled WGS sequence"/>
</dbReference>
<evidence type="ECO:0000313" key="2">
    <source>
        <dbReference type="Proteomes" id="UP000178323"/>
    </source>
</evidence>
<evidence type="ECO:0000313" key="1">
    <source>
        <dbReference type="EMBL" id="OGF21506.1"/>
    </source>
</evidence>
<gene>
    <name evidence="1" type="ORF">A2Y83_04485</name>
</gene>
<organism evidence="1 2">
    <name type="scientific">Candidatus Falkowbacteria bacterium RBG_13_39_14</name>
    <dbReference type="NCBI Taxonomy" id="1797985"/>
    <lineage>
        <taxon>Bacteria</taxon>
        <taxon>Candidatus Falkowiibacteriota</taxon>
    </lineage>
</organism>
<reference evidence="1 2" key="1">
    <citation type="journal article" date="2016" name="Nat. Commun.">
        <title>Thousands of microbial genomes shed light on interconnected biogeochemical processes in an aquifer system.</title>
        <authorList>
            <person name="Anantharaman K."/>
            <person name="Brown C.T."/>
            <person name="Hug L.A."/>
            <person name="Sharon I."/>
            <person name="Castelle C.J."/>
            <person name="Probst A.J."/>
            <person name="Thomas B.C."/>
            <person name="Singh A."/>
            <person name="Wilkins M.J."/>
            <person name="Karaoz U."/>
            <person name="Brodie E.L."/>
            <person name="Williams K.H."/>
            <person name="Hubbard S.S."/>
            <person name="Banfield J.F."/>
        </authorList>
    </citation>
    <scope>NUCLEOTIDE SEQUENCE [LARGE SCALE GENOMIC DNA]</scope>
</reference>
<protein>
    <submittedName>
        <fullName evidence="1">Uncharacterized protein</fullName>
    </submittedName>
</protein>
<dbReference type="AlphaFoldDB" id="A0A1F5S4E0"/>
<dbReference type="EMBL" id="MFFS01000060">
    <property type="protein sequence ID" value="OGF21506.1"/>
    <property type="molecule type" value="Genomic_DNA"/>
</dbReference>
<accession>A0A1F5S4E0</accession>